<feature type="transmembrane region" description="Helical" evidence="9">
    <location>
        <begin position="81"/>
        <end position="105"/>
    </location>
</feature>
<dbReference type="GO" id="GO:0005886">
    <property type="term" value="C:plasma membrane"/>
    <property type="evidence" value="ECO:0007669"/>
    <property type="project" value="UniProtKB-SubCell"/>
</dbReference>
<evidence type="ECO:0000313" key="10">
    <source>
        <dbReference type="EMBL" id="REE80623.1"/>
    </source>
</evidence>
<accession>A0A3D9RL77</accession>
<evidence type="ECO:0000256" key="2">
    <source>
        <dbReference type="ARBA" id="ARBA00022448"/>
    </source>
</evidence>
<dbReference type="RefSeq" id="WP_115881234.1">
    <property type="nucleotide sequence ID" value="NZ_QTTQ01000011.1"/>
</dbReference>
<comment type="subunit">
    <text evidence="9">Homodimer.</text>
</comment>
<feature type="transmembrane region" description="Helical" evidence="9">
    <location>
        <begin position="57"/>
        <end position="75"/>
    </location>
</feature>
<evidence type="ECO:0000256" key="7">
    <source>
        <dbReference type="ARBA" id="ARBA00023065"/>
    </source>
</evidence>
<name>A0A3D9RL77_9FLAO</name>
<dbReference type="GO" id="GO:0006814">
    <property type="term" value="P:sodium ion transport"/>
    <property type="evidence" value="ECO:0007669"/>
    <property type="project" value="UniProtKB-UniRule"/>
</dbReference>
<organism evidence="10 11">
    <name type="scientific">Lutibacter oceani</name>
    <dbReference type="NCBI Taxonomy" id="1853311"/>
    <lineage>
        <taxon>Bacteria</taxon>
        <taxon>Pseudomonadati</taxon>
        <taxon>Bacteroidota</taxon>
        <taxon>Flavobacteriia</taxon>
        <taxon>Flavobacteriales</taxon>
        <taxon>Flavobacteriaceae</taxon>
        <taxon>Lutibacter</taxon>
    </lineage>
</organism>
<reference evidence="10 11" key="1">
    <citation type="submission" date="2018-08" db="EMBL/GenBank/DDBJ databases">
        <title>Genomic Encyclopedia of Type Strains, Phase III (KMG-III): the genomes of soil and plant-associated and newly described type strains.</title>
        <authorList>
            <person name="Whitman W."/>
        </authorList>
    </citation>
    <scope>NUCLEOTIDE SEQUENCE [LARGE SCALE GENOMIC DNA]</scope>
    <source>
        <strain evidence="10 11">325-5</strain>
    </source>
</reference>
<dbReference type="EMBL" id="QTTQ01000011">
    <property type="protein sequence ID" value="REE80623.1"/>
    <property type="molecule type" value="Genomic_DNA"/>
</dbReference>
<dbReference type="InterPro" id="IPR004131">
    <property type="entry name" value="PPase-energised_H-pump"/>
</dbReference>
<comment type="activity regulation">
    <text evidence="9">Requires K(+) for maximal activity.</text>
</comment>
<keyword evidence="11" id="KW-1185">Reference proteome</keyword>
<comment type="caution">
    <text evidence="10">The sequence shown here is derived from an EMBL/GenBank/DDBJ whole genome shotgun (WGS) entry which is preliminary data.</text>
</comment>
<keyword evidence="6 9" id="KW-1133">Transmembrane helix</keyword>
<keyword evidence="4 9" id="KW-0460">Magnesium</keyword>
<feature type="transmembrane region" description="Helical" evidence="9">
    <location>
        <begin position="242"/>
        <end position="261"/>
    </location>
</feature>
<feature type="transmembrane region" description="Helical" evidence="9">
    <location>
        <begin position="480"/>
        <end position="500"/>
    </location>
</feature>
<evidence type="ECO:0000256" key="5">
    <source>
        <dbReference type="ARBA" id="ARBA00022967"/>
    </source>
</evidence>
<proteinExistence type="inferred from homology"/>
<dbReference type="NCBIfam" id="TIGR01104">
    <property type="entry name" value="V_PPase"/>
    <property type="match status" value="1"/>
</dbReference>
<dbReference type="GO" id="GO:0000287">
    <property type="term" value="F:magnesium ion binding"/>
    <property type="evidence" value="ECO:0007669"/>
    <property type="project" value="UniProtKB-UniRule"/>
</dbReference>
<feature type="transmembrane region" description="Helical" evidence="9">
    <location>
        <begin position="385"/>
        <end position="409"/>
    </location>
</feature>
<keyword evidence="9" id="KW-0630">Potassium</keyword>
<evidence type="ECO:0000256" key="1">
    <source>
        <dbReference type="ARBA" id="ARBA00004127"/>
    </source>
</evidence>
<dbReference type="HAMAP" id="MF_01129">
    <property type="entry name" value="PPase_energized_pump"/>
    <property type="match status" value="1"/>
</dbReference>
<feature type="transmembrane region" description="Helical" evidence="9">
    <location>
        <begin position="6"/>
        <end position="26"/>
    </location>
</feature>
<protein>
    <recommendedName>
        <fullName evidence="9">Putative K(+)-stimulated pyrophosphate-energized sodium pump</fullName>
        <ecNumber evidence="9">7.2.3.1</ecNumber>
    </recommendedName>
    <alternativeName>
        <fullName evidence="9">Membrane-bound sodium-translocating pyrophosphatase</fullName>
    </alternativeName>
    <alternativeName>
        <fullName evidence="9">Pyrophosphate-energized inorganic pyrophosphatase</fullName>
        <shortName evidence="9">Na(+)-PPase</shortName>
    </alternativeName>
</protein>
<keyword evidence="8 9" id="KW-0472">Membrane</keyword>
<feature type="transmembrane region" description="Helical" evidence="9">
    <location>
        <begin position="165"/>
        <end position="184"/>
    </location>
</feature>
<feature type="transmembrane region" description="Helical" evidence="9">
    <location>
        <begin position="512"/>
        <end position="531"/>
    </location>
</feature>
<sequence>MELIVNYLPLFGVLALVFVFIKNSWVSRQDGGSVKMLKIAKHIADGAMSFLKAEYKILAIFVLVVAILLYLKGTYDVGSHGMVAISFIVGAICSALAGFIGMRVATKANVRTTQAARTSLGKALEVAFAGGAVMGLGVVGLGVLGLSTLFMVYQIMWPGTENIPMVLNVLSGFSLGASSIALFARVGGGIYTKAADVGADLVGKVEAGIPEDHPLNPATIADNVGDNVGDVAGMGADLFESYVGSIIGTMVLGALIITPNFGGLGAVYLPLVLAAVGIVMSIIGTLFVKVKDGGSPHKALNLGEFGSGLLMVIASYFIIAQSGLLPDSWISDGINYTAMGVFYATLAGLIAGFCVGKVTEYYTGTGTKPVTSIVEQSETGSATNIIAGLGVGMMSTMFPILLIAAAIMVSHYFAGLYGIAIAAVGMLANTGIQLAVDAYGPISDNAGGIAEMAELPKEVRERTDKLDAVGNTTAAIGKGFAIASAALTALALFAAFMKTAKVTSIDVSRPDIMAGLLIGGMLPFVFSALSMKAVGRAAMAMIEEVRRQFKDIPQLKDALEIMRKYDSDMSKASEEDRKIFDAADGYAEYEKCVEISTEASIREMVLPGLLALAVPVIVGFVGGAEMLGGLLAGVTTSGVLMAIFQSNAGGAWDNAKKMIEEQGKKGTAAHKAAVVGDTVGDPFKDTSGPSLNILLKLMSVVALVIAPSIALDAVDVNAYVKEKAATEMVAKEVTKEVKVEMVKNEDGTVTATVITTITDNGEIVTEEKVFEGTEDEVKAKLETLKDVEVKVNKIEEVIKKE</sequence>
<dbReference type="GO" id="GO:0004427">
    <property type="term" value="F:inorganic diphosphate phosphatase activity"/>
    <property type="evidence" value="ECO:0007669"/>
    <property type="project" value="UniProtKB-UniRule"/>
</dbReference>
<evidence type="ECO:0000256" key="8">
    <source>
        <dbReference type="ARBA" id="ARBA00023136"/>
    </source>
</evidence>
<evidence type="ECO:0000256" key="6">
    <source>
        <dbReference type="ARBA" id="ARBA00022989"/>
    </source>
</evidence>
<dbReference type="PANTHER" id="PTHR31998">
    <property type="entry name" value="K(+)-INSENSITIVE PYROPHOSPHATE-ENERGIZED PROTON PUMP"/>
    <property type="match status" value="1"/>
</dbReference>
<feature type="transmembrane region" description="Helical" evidence="9">
    <location>
        <begin position="334"/>
        <end position="355"/>
    </location>
</feature>
<feature type="transmembrane region" description="Helical" evidence="9">
    <location>
        <begin position="300"/>
        <end position="319"/>
    </location>
</feature>
<dbReference type="Proteomes" id="UP000256429">
    <property type="component" value="Unassembled WGS sequence"/>
</dbReference>
<dbReference type="AlphaFoldDB" id="A0A3D9RL77"/>
<comment type="subcellular location">
    <subcellularLocation>
        <location evidence="9">Cell membrane</location>
        <topology evidence="9">Multi-pass membrane protein</topology>
    </subcellularLocation>
    <subcellularLocation>
        <location evidence="1">Endomembrane system</location>
        <topology evidence="1">Multi-pass membrane protein</topology>
    </subcellularLocation>
</comment>
<keyword evidence="7 9" id="KW-0406">Ion transport</keyword>
<comment type="cofactor">
    <cofactor evidence="9">
        <name>Mg(2+)</name>
        <dbReference type="ChEBI" id="CHEBI:18420"/>
    </cofactor>
</comment>
<feature type="transmembrane region" description="Helical" evidence="9">
    <location>
        <begin position="267"/>
        <end position="288"/>
    </location>
</feature>
<evidence type="ECO:0000256" key="4">
    <source>
        <dbReference type="ARBA" id="ARBA00022842"/>
    </source>
</evidence>
<comment type="caution">
    <text evidence="9">Lacks conserved residue(s) required for the propagation of feature annotation.</text>
</comment>
<feature type="site" description="Determinant of potassium dependence" evidence="9">
    <location>
        <position position="474"/>
    </location>
</feature>
<dbReference type="NCBIfam" id="NF001955">
    <property type="entry name" value="PRK00733.2-4"/>
    <property type="match status" value="1"/>
</dbReference>
<gene>
    <name evidence="9" type="primary">hppA</name>
    <name evidence="10" type="ORF">BX611_2272</name>
</gene>
<dbReference type="GO" id="GO:0009678">
    <property type="term" value="F:diphosphate hydrolysis-driven proton transmembrane transporter activity"/>
    <property type="evidence" value="ECO:0007669"/>
    <property type="project" value="UniProtKB-UniRule"/>
</dbReference>
<dbReference type="EC" id="7.2.3.1" evidence="9"/>
<dbReference type="PIRSF" id="PIRSF001265">
    <property type="entry name" value="H+-PPase"/>
    <property type="match status" value="1"/>
</dbReference>
<dbReference type="NCBIfam" id="NF001960">
    <property type="entry name" value="PRK00733.3-5"/>
    <property type="match status" value="1"/>
</dbReference>
<comment type="similarity">
    <text evidence="9">Belongs to the H(+)-translocating pyrophosphatase (TC 3.A.10) family. K(+)-stimulated subfamily.</text>
</comment>
<keyword evidence="5 9" id="KW-1278">Translocase</keyword>
<dbReference type="OrthoDB" id="9808652at2"/>
<feature type="transmembrane region" description="Helical" evidence="9">
    <location>
        <begin position="126"/>
        <end position="153"/>
    </location>
</feature>
<keyword evidence="9" id="KW-0739">Sodium transport</keyword>
<dbReference type="Pfam" id="PF03030">
    <property type="entry name" value="H_PPase"/>
    <property type="match status" value="1"/>
</dbReference>
<evidence type="ECO:0000313" key="11">
    <source>
        <dbReference type="Proteomes" id="UP000256429"/>
    </source>
</evidence>
<dbReference type="GO" id="GO:0012505">
    <property type="term" value="C:endomembrane system"/>
    <property type="evidence" value="ECO:0007669"/>
    <property type="project" value="UniProtKB-SubCell"/>
</dbReference>
<keyword evidence="2 9" id="KW-0813">Transport</keyword>
<keyword evidence="9" id="KW-0915">Sodium</keyword>
<keyword evidence="9" id="KW-1003">Cell membrane</keyword>
<dbReference type="GO" id="GO:0030955">
    <property type="term" value="F:potassium ion binding"/>
    <property type="evidence" value="ECO:0007669"/>
    <property type="project" value="UniProtKB-UniRule"/>
</dbReference>
<evidence type="ECO:0000256" key="3">
    <source>
        <dbReference type="ARBA" id="ARBA00022692"/>
    </source>
</evidence>
<comment type="catalytic activity">
    <reaction evidence="9">
        <text>Na(+)(in) + diphosphate + H2O = Na(+)(out) + 2 phosphate + H(+)</text>
        <dbReference type="Rhea" id="RHEA:57884"/>
        <dbReference type="ChEBI" id="CHEBI:15377"/>
        <dbReference type="ChEBI" id="CHEBI:15378"/>
        <dbReference type="ChEBI" id="CHEBI:29101"/>
        <dbReference type="ChEBI" id="CHEBI:33019"/>
        <dbReference type="ChEBI" id="CHEBI:43474"/>
        <dbReference type="EC" id="7.2.3.1"/>
    </reaction>
</comment>
<evidence type="ECO:0000256" key="9">
    <source>
        <dbReference type="HAMAP-Rule" id="MF_01129"/>
    </source>
</evidence>
<feature type="transmembrane region" description="Helical" evidence="9">
    <location>
        <begin position="609"/>
        <end position="632"/>
    </location>
</feature>
<feature type="transmembrane region" description="Helical" evidence="9">
    <location>
        <begin position="415"/>
        <end position="436"/>
    </location>
</feature>
<keyword evidence="3 9" id="KW-0812">Transmembrane</keyword>
<comment type="function">
    <text evidence="9">Sodium pump that utilizes the energy of pyrophosphate hydrolysis as the driving force for Na(+) movement across the membrane.</text>
</comment>